<sequence>MYNRILKRPMFKRGGSSFQAQGTGITSPYDTPRKKYNIGSWGEWEDATRKATKDPRGDFSYAAQGFSHLGDPYKESGEAKMISEMLHQGAGAVRASKEKATDLERSGELAILQSKGDRILAEETHKKQKELAQIKAANLLNKDYSPSRSIQELQKEIFKQSDDFSFEKQNSFGLAQGMYYISKLLEANPSEQVDIISIWSPQDNEGKVFGFDETKLVVDKVWWDPKMKRWAVFGDTDGDGYANGAPQYFGSYNEASIALVKGISTTNTTNNADNPNNIKTVNEKGEPIKKSYTQKDYDESIVTGEQVVDVITNPKTWEGTVGGDTRGYGVNQNIAQKATGGRVGYEEGTPDPEIKELDMLTNWWKENLSGWNKNEG</sequence>
<organism evidence="1">
    <name type="scientific">marine metagenome</name>
    <dbReference type="NCBI Taxonomy" id="408172"/>
    <lineage>
        <taxon>unclassified sequences</taxon>
        <taxon>metagenomes</taxon>
        <taxon>ecological metagenomes</taxon>
    </lineage>
</organism>
<evidence type="ECO:0000313" key="1">
    <source>
        <dbReference type="EMBL" id="SVA30609.1"/>
    </source>
</evidence>
<dbReference type="AlphaFoldDB" id="A0A381UR14"/>
<dbReference type="EMBL" id="UINC01006955">
    <property type="protein sequence ID" value="SVA30609.1"/>
    <property type="molecule type" value="Genomic_DNA"/>
</dbReference>
<accession>A0A381UR14</accession>
<protein>
    <submittedName>
        <fullName evidence="1">Uncharacterized protein</fullName>
    </submittedName>
</protein>
<proteinExistence type="predicted"/>
<name>A0A381UR14_9ZZZZ</name>
<gene>
    <name evidence="1" type="ORF">METZ01_LOCUS83463</name>
</gene>
<reference evidence="1" key="1">
    <citation type="submission" date="2018-05" db="EMBL/GenBank/DDBJ databases">
        <authorList>
            <person name="Lanie J.A."/>
            <person name="Ng W.-L."/>
            <person name="Kazmierczak K.M."/>
            <person name="Andrzejewski T.M."/>
            <person name="Davidsen T.M."/>
            <person name="Wayne K.J."/>
            <person name="Tettelin H."/>
            <person name="Glass J.I."/>
            <person name="Rusch D."/>
            <person name="Podicherti R."/>
            <person name="Tsui H.-C.T."/>
            <person name="Winkler M.E."/>
        </authorList>
    </citation>
    <scope>NUCLEOTIDE SEQUENCE</scope>
</reference>